<keyword evidence="4 9" id="KW-0408">Iron</keyword>
<dbReference type="EC" id="1.3.98.5" evidence="8 9"/>
<evidence type="ECO:0000256" key="8">
    <source>
        <dbReference type="ARBA" id="ARBA00050019"/>
    </source>
</evidence>
<comment type="pathway">
    <text evidence="9">Porphyrin-containing compound metabolism; protoheme biosynthesis.</text>
</comment>
<comment type="similarity">
    <text evidence="9">Belongs to the ChdC family. Type 2 subfamily.</text>
</comment>
<accession>A0A542Y5D7</accession>
<dbReference type="GO" id="GO:0016634">
    <property type="term" value="F:oxidoreductase activity, acting on the CH-CH group of donors, oxygen as acceptor"/>
    <property type="evidence" value="ECO:0007669"/>
    <property type="project" value="UniProtKB-UniRule"/>
</dbReference>
<keyword evidence="11" id="KW-1185">Reference proteome</keyword>
<dbReference type="GO" id="GO:0006785">
    <property type="term" value="P:heme B biosynthetic process"/>
    <property type="evidence" value="ECO:0007669"/>
    <property type="project" value="UniProtKB-UniRule"/>
</dbReference>
<dbReference type="RefSeq" id="WP_246055783.1">
    <property type="nucleotide sequence ID" value="NZ_BAAAUY010000010.1"/>
</dbReference>
<comment type="catalytic activity">
    <reaction evidence="7">
        <text>Fe-coproporphyrin III + 2 H2O2 + 2 H(+) = heme b + 2 CO2 + 4 H2O</text>
        <dbReference type="Rhea" id="RHEA:56516"/>
        <dbReference type="ChEBI" id="CHEBI:15377"/>
        <dbReference type="ChEBI" id="CHEBI:15378"/>
        <dbReference type="ChEBI" id="CHEBI:16240"/>
        <dbReference type="ChEBI" id="CHEBI:16526"/>
        <dbReference type="ChEBI" id="CHEBI:60344"/>
        <dbReference type="ChEBI" id="CHEBI:68438"/>
        <dbReference type="EC" id="1.3.98.5"/>
    </reaction>
    <physiologicalReaction direction="left-to-right" evidence="7">
        <dbReference type="Rhea" id="RHEA:56517"/>
    </physiologicalReaction>
</comment>
<comment type="function">
    <text evidence="9">Involved in coproporphyrin-dependent heme b biosynthesis. Catalyzes the decarboxylation of Fe-coproporphyrin III (coproheme) to heme b (protoheme IX), the last step of the pathway. The reaction occurs in a stepwise manner with a three-propionate intermediate.</text>
</comment>
<dbReference type="AlphaFoldDB" id="A0A542Y5D7"/>
<evidence type="ECO:0000313" key="11">
    <source>
        <dbReference type="Proteomes" id="UP000319094"/>
    </source>
</evidence>
<dbReference type="STRING" id="55969.SD72_13475"/>
<dbReference type="InterPro" id="IPR011008">
    <property type="entry name" value="Dimeric_a/b-barrel"/>
</dbReference>
<dbReference type="InterPro" id="IPR010644">
    <property type="entry name" value="ChdC/CLD"/>
</dbReference>
<evidence type="ECO:0000256" key="5">
    <source>
        <dbReference type="ARBA" id="ARBA00029882"/>
    </source>
</evidence>
<evidence type="ECO:0000256" key="2">
    <source>
        <dbReference type="ARBA" id="ARBA00022617"/>
    </source>
</evidence>
<dbReference type="PANTHER" id="PTHR36843">
    <property type="entry name" value="HEME-DEPENDENT PEROXIDASE YWFI-RELATED"/>
    <property type="match status" value="1"/>
</dbReference>
<dbReference type="GO" id="GO:0020037">
    <property type="term" value="F:heme binding"/>
    <property type="evidence" value="ECO:0007669"/>
    <property type="project" value="InterPro"/>
</dbReference>
<dbReference type="HAMAP" id="MF_02244">
    <property type="entry name" value="Coproheme_decarbox_2"/>
    <property type="match status" value="1"/>
</dbReference>
<dbReference type="EMBL" id="VFON01000001">
    <property type="protein sequence ID" value="TQL43294.1"/>
    <property type="molecule type" value="Genomic_DNA"/>
</dbReference>
<dbReference type="Proteomes" id="UP000319094">
    <property type="component" value="Unassembled WGS sequence"/>
</dbReference>
<keyword evidence="2 9" id="KW-0349">Heme</keyword>
<evidence type="ECO:0000313" key="10">
    <source>
        <dbReference type="EMBL" id="TQL43294.1"/>
    </source>
</evidence>
<dbReference type="PANTHER" id="PTHR36843:SF1">
    <property type="entry name" value="COPROHEME DECARBOXYLASE"/>
    <property type="match status" value="1"/>
</dbReference>
<keyword evidence="9" id="KW-0560">Oxidoreductase</keyword>
<name>A0A542Y5D7_9MICO</name>
<feature type="active site" evidence="9">
    <location>
        <position position="139"/>
    </location>
</feature>
<dbReference type="GO" id="GO:0046872">
    <property type="term" value="F:metal ion binding"/>
    <property type="evidence" value="ECO:0007669"/>
    <property type="project" value="UniProtKB-KW"/>
</dbReference>
<evidence type="ECO:0000256" key="9">
    <source>
        <dbReference type="HAMAP-Rule" id="MF_02244"/>
    </source>
</evidence>
<comment type="catalytic activity">
    <reaction evidence="9">
        <text>harderoheme III + H2O2 + H(+) = heme b + CO2 + 2 H2O</text>
        <dbReference type="Rhea" id="RHEA:57944"/>
        <dbReference type="ChEBI" id="CHEBI:15377"/>
        <dbReference type="ChEBI" id="CHEBI:15378"/>
        <dbReference type="ChEBI" id="CHEBI:16240"/>
        <dbReference type="ChEBI" id="CHEBI:16526"/>
        <dbReference type="ChEBI" id="CHEBI:60344"/>
        <dbReference type="ChEBI" id="CHEBI:142463"/>
    </reaction>
</comment>
<feature type="binding site" description="axial binding residue" evidence="9">
    <location>
        <position position="162"/>
    </location>
    <ligand>
        <name>Fe-coproporphyrin III</name>
        <dbReference type="ChEBI" id="CHEBI:68438"/>
    </ligand>
    <ligandPart>
        <name>Fe</name>
        <dbReference type="ChEBI" id="CHEBI:18248"/>
    </ligandPart>
</feature>
<sequence length="242" mass="26389">MTETVRPVIDHSEIAESINEAVNYTMFAVFREERSAAPVGDPAAAAASTTAALAAIDGLTVRGWYDIAGFRADADVLVWLHAPSTEALQAGYRAILAGASGRLSPVWSNIGVHRAAEFNRAHIPAFLAGETPGDYLCVYPFVRSRDWYLLPDEERSKMLREHGAAARDYGDVLANTVASFALGDYEWLLAFESADLTRIVDLMRELRATEARRHVIEETPFFTGPRVAPEVLLARVLGGLAA</sequence>
<dbReference type="NCBIfam" id="NF042928">
    <property type="entry name" value="HemQ_actino"/>
    <property type="match status" value="1"/>
</dbReference>
<dbReference type="Gene3D" id="3.30.70.1030">
    <property type="entry name" value="Apc35880, domain 1"/>
    <property type="match status" value="1"/>
</dbReference>
<keyword evidence="9" id="KW-0350">Heme biosynthesis</keyword>
<evidence type="ECO:0000256" key="6">
    <source>
        <dbReference type="ARBA" id="ARBA00030236"/>
    </source>
</evidence>
<dbReference type="Pfam" id="PF06778">
    <property type="entry name" value="Chlor_dismutase"/>
    <property type="match status" value="1"/>
</dbReference>
<keyword evidence="3 9" id="KW-0479">Metal-binding</keyword>
<protein>
    <recommendedName>
        <fullName evidence="1 9">Coproheme decarboxylase</fullName>
        <ecNumber evidence="8 9">1.3.98.5</ecNumber>
    </recommendedName>
    <alternativeName>
        <fullName evidence="5 9">Coproheme III oxidative decarboxylase</fullName>
    </alternativeName>
    <alternativeName>
        <fullName evidence="6 9">Hydrogen peroxide-dependent heme synthase</fullName>
    </alternativeName>
</protein>
<comment type="catalytic activity">
    <reaction evidence="9">
        <text>Fe-coproporphyrin III + H2O2 + H(+) = harderoheme III + CO2 + 2 H2O</text>
        <dbReference type="Rhea" id="RHEA:57940"/>
        <dbReference type="ChEBI" id="CHEBI:15377"/>
        <dbReference type="ChEBI" id="CHEBI:15378"/>
        <dbReference type="ChEBI" id="CHEBI:16240"/>
        <dbReference type="ChEBI" id="CHEBI:16526"/>
        <dbReference type="ChEBI" id="CHEBI:68438"/>
        <dbReference type="ChEBI" id="CHEBI:142463"/>
    </reaction>
</comment>
<gene>
    <name evidence="9" type="primary">chdC</name>
    <name evidence="10" type="ORF">FB468_1313</name>
</gene>
<comment type="cofactor">
    <cofactor evidence="9">
        <name>Fe-coproporphyrin III</name>
        <dbReference type="ChEBI" id="CHEBI:68438"/>
    </cofactor>
    <text evidence="9">Fe-coproporphyrin III acts as both substrate and redox cofactor.</text>
</comment>
<evidence type="ECO:0000256" key="3">
    <source>
        <dbReference type="ARBA" id="ARBA00022723"/>
    </source>
</evidence>
<evidence type="ECO:0000256" key="7">
    <source>
        <dbReference type="ARBA" id="ARBA00049896"/>
    </source>
</evidence>
<evidence type="ECO:0000256" key="4">
    <source>
        <dbReference type="ARBA" id="ARBA00023004"/>
    </source>
</evidence>
<organism evidence="10 11">
    <name type="scientific">Leucobacter komagatae</name>
    <dbReference type="NCBI Taxonomy" id="55969"/>
    <lineage>
        <taxon>Bacteria</taxon>
        <taxon>Bacillati</taxon>
        <taxon>Actinomycetota</taxon>
        <taxon>Actinomycetes</taxon>
        <taxon>Micrococcales</taxon>
        <taxon>Microbacteriaceae</taxon>
        <taxon>Leucobacter</taxon>
    </lineage>
</organism>
<evidence type="ECO:0000256" key="1">
    <source>
        <dbReference type="ARBA" id="ARBA00014413"/>
    </source>
</evidence>
<dbReference type="SUPFAM" id="SSF54909">
    <property type="entry name" value="Dimeric alpha+beta barrel"/>
    <property type="match status" value="1"/>
</dbReference>
<comment type="caution">
    <text evidence="10">The sequence shown here is derived from an EMBL/GenBank/DDBJ whole genome shotgun (WGS) entry which is preliminary data.</text>
</comment>
<reference evidence="10 11" key="1">
    <citation type="submission" date="2019-06" db="EMBL/GenBank/DDBJ databases">
        <title>Sequencing the genomes of 1000 actinobacteria strains.</title>
        <authorList>
            <person name="Klenk H.-P."/>
        </authorList>
    </citation>
    <scope>NUCLEOTIDE SEQUENCE [LARGE SCALE GENOMIC DNA]</scope>
    <source>
        <strain evidence="10 11">DSM 8803</strain>
    </source>
</reference>
<proteinExistence type="inferred from homology"/>